<feature type="binding site" evidence="16">
    <location>
        <position position="78"/>
    </location>
    <ligand>
        <name>Ca(2+)</name>
        <dbReference type="ChEBI" id="CHEBI:29108"/>
        <label>1</label>
    </ligand>
</feature>
<dbReference type="GO" id="GO:0020037">
    <property type="term" value="F:heme binding"/>
    <property type="evidence" value="ECO:0007669"/>
    <property type="project" value="UniProtKB-UniRule"/>
</dbReference>
<keyword evidence="21" id="KW-1185">Reference proteome</keyword>
<evidence type="ECO:0000256" key="12">
    <source>
        <dbReference type="ARBA" id="ARBA00023180"/>
    </source>
</evidence>
<keyword evidence="11 18" id="KW-1015">Disulfide bond</keyword>
<dbReference type="InterPro" id="IPR033905">
    <property type="entry name" value="Secretory_peroxidase"/>
</dbReference>
<dbReference type="PRINTS" id="PR00458">
    <property type="entry name" value="PEROXIDASE"/>
</dbReference>
<dbReference type="GO" id="GO:0140825">
    <property type="term" value="F:lactoperoxidase activity"/>
    <property type="evidence" value="ECO:0007669"/>
    <property type="project" value="UniProtKB-EC"/>
</dbReference>
<evidence type="ECO:0000256" key="2">
    <source>
        <dbReference type="ARBA" id="ARBA00002322"/>
    </source>
</evidence>
<feature type="active site" description="Proton acceptor" evidence="14">
    <location>
        <position position="70"/>
    </location>
</feature>
<dbReference type="GO" id="GO:0042744">
    <property type="term" value="P:hydrogen peroxide catabolic process"/>
    <property type="evidence" value="ECO:0007669"/>
    <property type="project" value="UniProtKB-KW"/>
</dbReference>
<evidence type="ECO:0000256" key="7">
    <source>
        <dbReference type="ARBA" id="ARBA00022723"/>
    </source>
</evidence>
<feature type="binding site" evidence="16">
    <location>
        <position position="74"/>
    </location>
    <ligand>
        <name>Ca(2+)</name>
        <dbReference type="ChEBI" id="CHEBI:29108"/>
        <label>1</label>
    </ligand>
</feature>
<dbReference type="CDD" id="cd00693">
    <property type="entry name" value="secretory_peroxidase"/>
    <property type="match status" value="1"/>
</dbReference>
<evidence type="ECO:0000256" key="8">
    <source>
        <dbReference type="ARBA" id="ARBA00022837"/>
    </source>
</evidence>
<feature type="binding site" evidence="16">
    <location>
        <position position="80"/>
    </location>
    <ligand>
        <name>Ca(2+)</name>
        <dbReference type="ChEBI" id="CHEBI:29108"/>
        <label>1</label>
    </ligand>
</feature>
<dbReference type="GO" id="GO:0006979">
    <property type="term" value="P:response to oxidative stress"/>
    <property type="evidence" value="ECO:0007669"/>
    <property type="project" value="UniProtKB-UniRule"/>
</dbReference>
<reference evidence="22" key="1">
    <citation type="submission" date="2025-08" db="UniProtKB">
        <authorList>
            <consortium name="RefSeq"/>
        </authorList>
    </citation>
    <scope>IDENTIFICATION</scope>
    <source>
        <tissue evidence="22">Leaf</tissue>
    </source>
</reference>
<keyword evidence="9 19" id="KW-0560">Oxidoreductase</keyword>
<evidence type="ECO:0000256" key="16">
    <source>
        <dbReference type="PIRSR" id="PIRSR600823-3"/>
    </source>
</evidence>
<feature type="binding site" evidence="16">
    <location>
        <position position="76"/>
    </location>
    <ligand>
        <name>Ca(2+)</name>
        <dbReference type="ChEBI" id="CHEBI:29108"/>
        <label>1</label>
    </ligand>
</feature>
<dbReference type="Proteomes" id="UP000504621">
    <property type="component" value="Unplaced"/>
</dbReference>
<evidence type="ECO:0000256" key="14">
    <source>
        <dbReference type="PIRSR" id="PIRSR600823-1"/>
    </source>
</evidence>
<keyword evidence="13 19" id="KW-0376">Hydrogen peroxide</keyword>
<evidence type="ECO:0000256" key="1">
    <source>
        <dbReference type="ARBA" id="ARBA00000189"/>
    </source>
</evidence>
<feature type="signal peptide" evidence="19">
    <location>
        <begin position="1"/>
        <end position="25"/>
    </location>
</feature>
<dbReference type="InterPro" id="IPR000823">
    <property type="entry name" value="Peroxidase_pln"/>
</dbReference>
<dbReference type="PROSITE" id="PS00435">
    <property type="entry name" value="PEROXIDASE_1"/>
    <property type="match status" value="1"/>
</dbReference>
<evidence type="ECO:0000256" key="19">
    <source>
        <dbReference type="RuleBase" id="RU362060"/>
    </source>
</evidence>
<sequence>MAGMKRSNSFKGYSLLIICFMHCVAVRSQLTTDFYSKTCPSLLSIVRRQVQSAVKTEMRMAASLLRLHFHDCFVNGCDASVLLDGDNTTEKFALANLNSARGFEVVDAIKSAVENACSGVVSCADILAIAARDSVVLSGGPTWRVLLGRRDGLISNATLANDALPSPFEALDAIIQKYVNVGLNITDVVSLSGGHTIGLAKCATFSNRLFNFSGTGAPDTTLEASMLSDLQSFCPVNGDGNKTTVLDRNSTDLFDNHYFQNLLNGKGLLGSDQILYSSDLAISTTKSLVESYSSNSQLFFNDFANSMIKMGNISPLTGSNGQIRTNCRAVNS</sequence>
<comment type="cofactor">
    <cofactor evidence="16 19">
        <name>Ca(2+)</name>
        <dbReference type="ChEBI" id="CHEBI:29108"/>
    </cofactor>
    <text evidence="16 19">Binds 2 calcium ions per subunit.</text>
</comment>
<feature type="site" description="Transition state stabilizer" evidence="17">
    <location>
        <position position="66"/>
    </location>
</feature>
<evidence type="ECO:0000256" key="17">
    <source>
        <dbReference type="PIRSR" id="PIRSR600823-4"/>
    </source>
</evidence>
<dbReference type="GeneID" id="110412284"/>
<feature type="disulfide bond" evidence="18">
    <location>
        <begin position="202"/>
        <end position="234"/>
    </location>
</feature>
<feature type="binding site" evidence="16">
    <location>
        <position position="90"/>
    </location>
    <ligand>
        <name>Ca(2+)</name>
        <dbReference type="ChEBI" id="CHEBI:29108"/>
        <label>1</label>
    </ligand>
</feature>
<evidence type="ECO:0000256" key="4">
    <source>
        <dbReference type="ARBA" id="ARBA00012313"/>
    </source>
</evidence>
<feature type="binding site" evidence="15">
    <location>
        <position position="165"/>
    </location>
    <ligand>
        <name>substrate</name>
    </ligand>
</feature>
<evidence type="ECO:0000256" key="9">
    <source>
        <dbReference type="ARBA" id="ARBA00023002"/>
    </source>
</evidence>
<dbReference type="RefSeq" id="XP_021278488.1">
    <property type="nucleotide sequence ID" value="XM_021422813.1"/>
</dbReference>
<keyword evidence="12" id="KW-0325">Glycoprotein</keyword>
<dbReference type="AlphaFoldDB" id="A0A6J0ZUS8"/>
<comment type="similarity">
    <text evidence="3">Belongs to the peroxidase family. Ascorbate peroxidase subfamily.</text>
</comment>
<keyword evidence="6 19" id="KW-0349">Heme</keyword>
<dbReference type="PROSITE" id="PS50873">
    <property type="entry name" value="PEROXIDASE_4"/>
    <property type="match status" value="1"/>
</dbReference>
<evidence type="ECO:0000256" key="3">
    <source>
        <dbReference type="ARBA" id="ARBA00006873"/>
    </source>
</evidence>
<dbReference type="PANTHER" id="PTHR31388">
    <property type="entry name" value="PEROXIDASE 72-RELATED"/>
    <property type="match status" value="1"/>
</dbReference>
<feature type="domain" description="Plant heme peroxidase family profile" evidence="20">
    <location>
        <begin position="29"/>
        <end position="331"/>
    </location>
</feature>
<keyword evidence="5 19" id="KW-0575">Peroxidase</keyword>
<dbReference type="GO" id="GO:0005576">
    <property type="term" value="C:extracellular region"/>
    <property type="evidence" value="ECO:0007669"/>
    <property type="project" value="UniProtKB-SubCell"/>
</dbReference>
<feature type="binding site" description="axial binding residue" evidence="16">
    <location>
        <position position="195"/>
    </location>
    <ligand>
        <name>heme b</name>
        <dbReference type="ChEBI" id="CHEBI:60344"/>
    </ligand>
    <ligandPart>
        <name>Fe</name>
        <dbReference type="ChEBI" id="CHEBI:18248"/>
    </ligandPart>
</feature>
<keyword evidence="19" id="KW-0732">Signal</keyword>
<feature type="chain" id="PRO_5027151417" description="Peroxidase" evidence="19">
    <location>
        <begin position="26"/>
        <end position="332"/>
    </location>
</feature>
<dbReference type="OrthoDB" id="2113341at2759"/>
<comment type="function">
    <text evidence="2">Removal of H(2)O(2), oxidation of toxic reductants, biosynthesis and degradation of lignin, suberization, auxin catabolism, response to environmental stresses such as wounding, pathogen attack and oxidative stress. These functions might be dependent on each isozyme/isoform in each plant tissue.</text>
</comment>
<dbReference type="EC" id="1.11.1.7" evidence="4 19"/>
<feature type="binding site" evidence="16">
    <location>
        <position position="255"/>
    </location>
    <ligand>
        <name>Ca(2+)</name>
        <dbReference type="ChEBI" id="CHEBI:29108"/>
        <label>2</label>
    </ligand>
</feature>
<keyword evidence="19" id="KW-0964">Secreted</keyword>
<dbReference type="SUPFAM" id="SSF48113">
    <property type="entry name" value="Heme-dependent peroxidases"/>
    <property type="match status" value="1"/>
</dbReference>
<evidence type="ECO:0000313" key="21">
    <source>
        <dbReference type="Proteomes" id="UP000504621"/>
    </source>
</evidence>
<dbReference type="PRINTS" id="PR00461">
    <property type="entry name" value="PLPEROXIDASE"/>
</dbReference>
<evidence type="ECO:0000256" key="13">
    <source>
        <dbReference type="ARBA" id="ARBA00023324"/>
    </source>
</evidence>
<dbReference type="FunFam" id="1.10.420.10:FF:000001">
    <property type="entry name" value="Peroxidase"/>
    <property type="match status" value="1"/>
</dbReference>
<dbReference type="PANTHER" id="PTHR31388:SF6">
    <property type="entry name" value="PEROXIDASE"/>
    <property type="match status" value="1"/>
</dbReference>
<feature type="binding site" evidence="16">
    <location>
        <position position="71"/>
    </location>
    <ligand>
        <name>Ca(2+)</name>
        <dbReference type="ChEBI" id="CHEBI:29108"/>
        <label>1</label>
    </ligand>
</feature>
<dbReference type="InterPro" id="IPR010255">
    <property type="entry name" value="Haem_peroxidase_sf"/>
</dbReference>
<keyword evidence="10 16" id="KW-0408">Iron</keyword>
<dbReference type="FunFam" id="1.10.520.10:FF:000001">
    <property type="entry name" value="Peroxidase"/>
    <property type="match status" value="1"/>
</dbReference>
<comment type="similarity">
    <text evidence="19">Belongs to the peroxidase family. Classical plant (class III) peroxidase subfamily.</text>
</comment>
<evidence type="ECO:0000259" key="20">
    <source>
        <dbReference type="PROSITE" id="PS50873"/>
    </source>
</evidence>
<evidence type="ECO:0000313" key="22">
    <source>
        <dbReference type="RefSeq" id="XP_021278488.1"/>
    </source>
</evidence>
<dbReference type="GO" id="GO:0046872">
    <property type="term" value="F:metal ion binding"/>
    <property type="evidence" value="ECO:0007669"/>
    <property type="project" value="UniProtKB-UniRule"/>
</dbReference>
<feature type="binding site" evidence="16">
    <location>
        <position position="247"/>
    </location>
    <ligand>
        <name>Ca(2+)</name>
        <dbReference type="ChEBI" id="CHEBI:29108"/>
        <label>2</label>
    </ligand>
</feature>
<evidence type="ECO:0000256" key="18">
    <source>
        <dbReference type="PIRSR" id="PIRSR600823-5"/>
    </source>
</evidence>
<evidence type="ECO:0000256" key="10">
    <source>
        <dbReference type="ARBA" id="ARBA00023004"/>
    </source>
</evidence>
<dbReference type="Gene3D" id="1.10.420.10">
    <property type="entry name" value="Peroxidase, domain 2"/>
    <property type="match status" value="1"/>
</dbReference>
<organism evidence="21 22">
    <name type="scientific">Herrania umbratica</name>
    <dbReference type="NCBI Taxonomy" id="108875"/>
    <lineage>
        <taxon>Eukaryota</taxon>
        <taxon>Viridiplantae</taxon>
        <taxon>Streptophyta</taxon>
        <taxon>Embryophyta</taxon>
        <taxon>Tracheophyta</taxon>
        <taxon>Spermatophyta</taxon>
        <taxon>Magnoliopsida</taxon>
        <taxon>eudicotyledons</taxon>
        <taxon>Gunneridae</taxon>
        <taxon>Pentapetalae</taxon>
        <taxon>rosids</taxon>
        <taxon>malvids</taxon>
        <taxon>Malvales</taxon>
        <taxon>Malvaceae</taxon>
        <taxon>Byttnerioideae</taxon>
        <taxon>Herrania</taxon>
    </lineage>
</organism>
<evidence type="ECO:0000256" key="6">
    <source>
        <dbReference type="ARBA" id="ARBA00022617"/>
    </source>
</evidence>
<feature type="disulfide bond" evidence="18">
    <location>
        <begin position="72"/>
        <end position="77"/>
    </location>
</feature>
<feature type="disulfide bond" evidence="18">
    <location>
        <begin position="39"/>
        <end position="117"/>
    </location>
</feature>
<protein>
    <recommendedName>
        <fullName evidence="4 19">Peroxidase</fullName>
        <ecNumber evidence="4 19">1.11.1.7</ecNumber>
    </recommendedName>
</protein>
<comment type="cofactor">
    <cofactor evidence="16 19">
        <name>heme b</name>
        <dbReference type="ChEBI" id="CHEBI:60344"/>
    </cofactor>
    <text evidence="16 19">Binds 1 heme b (iron(II)-protoporphyrin IX) group per subunit.</text>
</comment>
<comment type="subcellular location">
    <subcellularLocation>
        <location evidence="19">Secreted</location>
    </subcellularLocation>
</comment>
<dbReference type="InterPro" id="IPR019794">
    <property type="entry name" value="Peroxidases_AS"/>
</dbReference>
<keyword evidence="7 16" id="KW-0479">Metal-binding</keyword>
<feature type="binding site" evidence="16">
    <location>
        <position position="196"/>
    </location>
    <ligand>
        <name>Ca(2+)</name>
        <dbReference type="ChEBI" id="CHEBI:29108"/>
        <label>2</label>
    </ligand>
</feature>
<dbReference type="Gene3D" id="1.10.520.10">
    <property type="match status" value="1"/>
</dbReference>
<keyword evidence="8 16" id="KW-0106">Calcium</keyword>
<evidence type="ECO:0000256" key="5">
    <source>
        <dbReference type="ARBA" id="ARBA00022559"/>
    </source>
</evidence>
<gene>
    <name evidence="22" type="primary">LOC110412284</name>
</gene>
<comment type="catalytic activity">
    <reaction evidence="1 19">
        <text>2 a phenolic donor + H2O2 = 2 a phenolic radical donor + 2 H2O</text>
        <dbReference type="Rhea" id="RHEA:56136"/>
        <dbReference type="ChEBI" id="CHEBI:15377"/>
        <dbReference type="ChEBI" id="CHEBI:16240"/>
        <dbReference type="ChEBI" id="CHEBI:139520"/>
        <dbReference type="ChEBI" id="CHEBI:139521"/>
        <dbReference type="EC" id="1.11.1.7"/>
    </reaction>
</comment>
<name>A0A6J0ZUS8_9ROSI</name>
<evidence type="ECO:0000256" key="15">
    <source>
        <dbReference type="PIRSR" id="PIRSR600823-2"/>
    </source>
</evidence>
<dbReference type="Pfam" id="PF00141">
    <property type="entry name" value="peroxidase"/>
    <property type="match status" value="1"/>
</dbReference>
<dbReference type="InterPro" id="IPR002016">
    <property type="entry name" value="Haem_peroxidase"/>
</dbReference>
<feature type="disulfide bond" evidence="18">
    <location>
        <begin position="123"/>
        <end position="327"/>
    </location>
</feature>
<evidence type="ECO:0000256" key="11">
    <source>
        <dbReference type="ARBA" id="ARBA00023157"/>
    </source>
</evidence>
<accession>A0A6J0ZUS8</accession>
<proteinExistence type="inferred from homology"/>
<dbReference type="InterPro" id="IPR019793">
    <property type="entry name" value="Peroxidases_heam-ligand_BS"/>
</dbReference>
<dbReference type="PROSITE" id="PS00436">
    <property type="entry name" value="PEROXIDASE_2"/>
    <property type="match status" value="1"/>
</dbReference>